<dbReference type="InterPro" id="IPR006311">
    <property type="entry name" value="TAT_signal"/>
</dbReference>
<dbReference type="InterPro" id="IPR046867">
    <property type="entry name" value="AldOxase/xan_DH_MoCoBD2"/>
</dbReference>
<dbReference type="PROSITE" id="PS51318">
    <property type="entry name" value="TAT"/>
    <property type="match status" value="1"/>
</dbReference>
<proteinExistence type="predicted"/>
<dbReference type="PANTHER" id="PTHR47495">
    <property type="entry name" value="ALDEHYDE DEHYDROGENASE"/>
    <property type="match status" value="1"/>
</dbReference>
<dbReference type="Gene3D" id="3.90.1170.50">
    <property type="entry name" value="Aldehyde oxidase/xanthine dehydrogenase, a/b hammerhead"/>
    <property type="match status" value="1"/>
</dbReference>
<dbReference type="InterPro" id="IPR012368">
    <property type="entry name" value="OxRdtase_Mopterin-bd_su_IorB"/>
</dbReference>
<organism evidence="2">
    <name type="scientific">Polaromonas hydrogenivorans</name>
    <dbReference type="NCBI Taxonomy" id="335476"/>
    <lineage>
        <taxon>Bacteria</taxon>
        <taxon>Pseudomonadati</taxon>
        <taxon>Pseudomonadota</taxon>
        <taxon>Betaproteobacteria</taxon>
        <taxon>Burkholderiales</taxon>
        <taxon>Comamonadaceae</taxon>
        <taxon>Polaromonas</taxon>
    </lineage>
</organism>
<evidence type="ECO:0000259" key="1">
    <source>
        <dbReference type="SMART" id="SM01008"/>
    </source>
</evidence>
<dbReference type="InterPro" id="IPR037165">
    <property type="entry name" value="AldOxase/xan_DH_Mopterin-bd_sf"/>
</dbReference>
<evidence type="ECO:0000313" key="2">
    <source>
        <dbReference type="EMBL" id="XBP69351.1"/>
    </source>
</evidence>
<protein>
    <submittedName>
        <fullName evidence="2">Xanthine dehydrogenase family protein molybdopterin-binding subunit</fullName>
    </submittedName>
</protein>
<gene>
    <name evidence="2" type="ORF">ABLV49_15830</name>
</gene>
<accession>A0AAU7LP34</accession>
<dbReference type="SUPFAM" id="SSF56003">
    <property type="entry name" value="Molybdenum cofactor-binding domain"/>
    <property type="match status" value="2"/>
</dbReference>
<dbReference type="GO" id="GO:0016491">
    <property type="term" value="F:oxidoreductase activity"/>
    <property type="evidence" value="ECO:0007669"/>
    <property type="project" value="InterPro"/>
</dbReference>
<dbReference type="InterPro" id="IPR008274">
    <property type="entry name" value="AldOxase/xan_DH_MoCoBD1"/>
</dbReference>
<dbReference type="SMART" id="SM01008">
    <property type="entry name" value="Ald_Xan_dh_C"/>
    <property type="match status" value="1"/>
</dbReference>
<dbReference type="Gene3D" id="3.30.365.10">
    <property type="entry name" value="Aldehyde oxidase/xanthine dehydrogenase, molybdopterin binding domain"/>
    <property type="match status" value="4"/>
</dbReference>
<sequence length="748" mass="80210">MLPHIDYRELPRALQHMLERDRIDACATLPRRSFLKLAGAGGLALGAFPHLAMAQASAAGQAASALKPTQQPLAFVQIAPNGEVTVTINRLEFGQGVQTALPMILAEELDADWRLVRSRHGSSDAAYVDPLFGIHLTGGSNSVKNSFTQYRELGARARAMLLGAAAARWNVDVATLRTQAGQVLAPDGRKLGYGELAEAAMALPVPEKVTLKDPKDFRLIGRPTNRLDARAKSSGRQDFGIDSRLPGQLTAVVAHPPVFGARLASVDDSAARAVPGVKAVLRVPLDRGAEGVAVVADGYWPAKLGRDALKLQWDTSSVEKVDSERQLAQYRELAGQPGPRHFDADMAPLATAPRQLQAEFVFPYLAHAAMEPLNCTVQLSEGRAELWTGSQCPGLDAAAAARVLGLKPEQVAVHVQMAGGGFGRRFSSSSDFVIEACAIAKATRAAGLNAPVRTLWSREDDIKGGYYRPMHLHRARIGFDEHGQVLAWDHVIVGQSITTGSVFEGFQVKNGIDATATEGMREPYALPMRLTVHHPKLNVPVLWWRSVGSTHTAFVMETLLDEIARATQQDPVAYRMRLFGDKHPRHRAALQLAVDQSGYGKKPLPAGRAWGVAVHESFSSVVAYVVQASVKEGRPVLHRVTAGVHCNLAVNPRTIEAQVQGAAVMGLSMCLPGAAITLKDGVVEQGNFGDFSVARITDMPEIAVHIVPSADAPTGMGEPGLPPLAPAFANAIARLTGKPVRDLPFKLA</sequence>
<dbReference type="PANTHER" id="PTHR47495:SF2">
    <property type="entry name" value="ALDEHYDE DEHYDROGENASE"/>
    <property type="match status" value="1"/>
</dbReference>
<dbReference type="InterPro" id="IPR052516">
    <property type="entry name" value="N-heterocyclic_Hydroxylase"/>
</dbReference>
<dbReference type="EMBL" id="CP157675">
    <property type="protein sequence ID" value="XBP69351.1"/>
    <property type="molecule type" value="Genomic_DNA"/>
</dbReference>
<dbReference type="Pfam" id="PF20256">
    <property type="entry name" value="MoCoBD_2"/>
    <property type="match status" value="2"/>
</dbReference>
<name>A0AAU7LP34_9BURK</name>
<dbReference type="RefSeq" id="WP_349277898.1">
    <property type="nucleotide sequence ID" value="NZ_CBCSCU010000063.1"/>
</dbReference>
<dbReference type="InterPro" id="IPR000674">
    <property type="entry name" value="Ald_Oxase/Xan_DH_a/b"/>
</dbReference>
<feature type="domain" description="Aldehyde oxidase/xanthine dehydrogenase a/b hammerhead" evidence="1">
    <location>
        <begin position="234"/>
        <end position="317"/>
    </location>
</feature>
<dbReference type="Pfam" id="PF02738">
    <property type="entry name" value="MoCoBD_1"/>
    <property type="match status" value="1"/>
</dbReference>
<dbReference type="PIRSF" id="PIRSF036389">
    <property type="entry name" value="IOR_B"/>
    <property type="match status" value="1"/>
</dbReference>
<reference evidence="2" key="1">
    <citation type="submission" date="2024-05" db="EMBL/GenBank/DDBJ databases">
        <authorList>
            <person name="Bunk B."/>
            <person name="Swiderski J."/>
            <person name="Sproer C."/>
            <person name="Thiel V."/>
        </authorList>
    </citation>
    <scope>NUCLEOTIDE SEQUENCE</scope>
    <source>
        <strain evidence="2">DSM 17735</strain>
    </source>
</reference>
<dbReference type="AlphaFoldDB" id="A0AAU7LP34"/>